<dbReference type="PANTHER" id="PTHR23291:SF50">
    <property type="entry name" value="PROTEIN LIFEGUARD 4"/>
    <property type="match status" value="1"/>
</dbReference>
<keyword evidence="5 6" id="KW-0472">Membrane</keyword>
<feature type="transmembrane region" description="Helical" evidence="6">
    <location>
        <begin position="211"/>
        <end position="231"/>
    </location>
</feature>
<gene>
    <name evidence="7" type="ORF">H9789_07275</name>
</gene>
<comment type="caution">
    <text evidence="7">The sequence shown here is derived from an EMBL/GenBank/DDBJ whole genome shotgun (WGS) entry which is preliminary data.</text>
</comment>
<comment type="subcellular location">
    <subcellularLocation>
        <location evidence="1">Membrane</location>
        <topology evidence="1">Multi-pass membrane protein</topology>
    </subcellularLocation>
</comment>
<feature type="transmembrane region" description="Helical" evidence="6">
    <location>
        <begin position="172"/>
        <end position="190"/>
    </location>
</feature>
<feature type="transmembrane region" description="Helical" evidence="6">
    <location>
        <begin position="28"/>
        <end position="48"/>
    </location>
</feature>
<feature type="transmembrane region" description="Helical" evidence="6">
    <location>
        <begin position="60"/>
        <end position="79"/>
    </location>
</feature>
<evidence type="ECO:0000256" key="6">
    <source>
        <dbReference type="RuleBase" id="RU004379"/>
    </source>
</evidence>
<evidence type="ECO:0000256" key="2">
    <source>
        <dbReference type="ARBA" id="ARBA00010350"/>
    </source>
</evidence>
<feature type="transmembrane region" description="Helical" evidence="6">
    <location>
        <begin position="91"/>
        <end position="111"/>
    </location>
</feature>
<dbReference type="Pfam" id="PF01027">
    <property type="entry name" value="Bax1-I"/>
    <property type="match status" value="1"/>
</dbReference>
<keyword evidence="3 6" id="KW-0812">Transmembrane</keyword>
<evidence type="ECO:0000256" key="3">
    <source>
        <dbReference type="ARBA" id="ARBA00022692"/>
    </source>
</evidence>
<dbReference type="EMBL" id="JAHLFU010000153">
    <property type="protein sequence ID" value="MBU3853600.1"/>
    <property type="molecule type" value="Genomic_DNA"/>
</dbReference>
<dbReference type="PANTHER" id="PTHR23291">
    <property type="entry name" value="BAX INHIBITOR-RELATED"/>
    <property type="match status" value="1"/>
</dbReference>
<comment type="similarity">
    <text evidence="2 6">Belongs to the BI1 family.</text>
</comment>
<protein>
    <submittedName>
        <fullName evidence="7">Bax inhibitor-1/YccA family protein</fullName>
    </submittedName>
</protein>
<dbReference type="InterPro" id="IPR006214">
    <property type="entry name" value="Bax_inhibitor_1-related"/>
</dbReference>
<feature type="transmembrane region" description="Helical" evidence="6">
    <location>
        <begin position="117"/>
        <end position="137"/>
    </location>
</feature>
<dbReference type="CDD" id="cd10432">
    <property type="entry name" value="BI-1-like_bacterial"/>
    <property type="match status" value="1"/>
</dbReference>
<proteinExistence type="inferred from homology"/>
<name>A0A9E2L658_9BACT</name>
<reference evidence="7" key="2">
    <citation type="submission" date="2021-04" db="EMBL/GenBank/DDBJ databases">
        <authorList>
            <person name="Gilroy R."/>
        </authorList>
    </citation>
    <scope>NUCLEOTIDE SEQUENCE</scope>
    <source>
        <strain evidence="7">G3-2149</strain>
    </source>
</reference>
<evidence type="ECO:0000256" key="5">
    <source>
        <dbReference type="ARBA" id="ARBA00023136"/>
    </source>
</evidence>
<accession>A0A9E2L658</accession>
<evidence type="ECO:0000313" key="7">
    <source>
        <dbReference type="EMBL" id="MBU3853600.1"/>
    </source>
</evidence>
<evidence type="ECO:0000313" key="8">
    <source>
        <dbReference type="Proteomes" id="UP000823865"/>
    </source>
</evidence>
<evidence type="ECO:0000256" key="4">
    <source>
        <dbReference type="ARBA" id="ARBA00022989"/>
    </source>
</evidence>
<reference evidence="7" key="1">
    <citation type="journal article" date="2021" name="PeerJ">
        <title>Extensive microbial diversity within the chicken gut microbiome revealed by metagenomics and culture.</title>
        <authorList>
            <person name="Gilroy R."/>
            <person name="Ravi A."/>
            <person name="Getino M."/>
            <person name="Pursley I."/>
            <person name="Horton D.L."/>
            <person name="Alikhan N.F."/>
            <person name="Baker D."/>
            <person name="Gharbi K."/>
            <person name="Hall N."/>
            <person name="Watson M."/>
            <person name="Adriaenssens E.M."/>
            <person name="Foster-Nyarko E."/>
            <person name="Jarju S."/>
            <person name="Secka A."/>
            <person name="Antonio M."/>
            <person name="Oren A."/>
            <person name="Chaudhuri R.R."/>
            <person name="La Ragione R."/>
            <person name="Hildebrand F."/>
            <person name="Pallen M.J."/>
        </authorList>
    </citation>
    <scope>NUCLEOTIDE SEQUENCE</scope>
    <source>
        <strain evidence="7">G3-2149</strain>
    </source>
</reference>
<dbReference type="GO" id="GO:0005886">
    <property type="term" value="C:plasma membrane"/>
    <property type="evidence" value="ECO:0007669"/>
    <property type="project" value="TreeGrafter"/>
</dbReference>
<keyword evidence="4 6" id="KW-1133">Transmembrane helix</keyword>
<sequence>MEEKNMFILQQSLGKEQNAVFAKLMRSVYLWMVLALVITGLTAAYVASSPAYISALMNNSILFYGVIIAELALVFILSGRIHKMSFTSASLMFILYSLLTGVSLSTIFLAYTESSIATTFLITAGTFGTMSLVGFVTKKDLSKLGGILLMALIGLIIATVVNIFLVSDTLGWIINYVGVLIFVGLTAYDTQKIKQMVREYGTDINEQTQKMALMGSLSLYLDFINMFLYLLRIFGNRD</sequence>
<feature type="transmembrane region" description="Helical" evidence="6">
    <location>
        <begin position="144"/>
        <end position="166"/>
    </location>
</feature>
<dbReference type="AlphaFoldDB" id="A0A9E2L658"/>
<evidence type="ECO:0000256" key="1">
    <source>
        <dbReference type="ARBA" id="ARBA00004141"/>
    </source>
</evidence>
<organism evidence="7 8">
    <name type="scientific">Candidatus Paraprevotella stercoravium</name>
    <dbReference type="NCBI Taxonomy" id="2838725"/>
    <lineage>
        <taxon>Bacteria</taxon>
        <taxon>Pseudomonadati</taxon>
        <taxon>Bacteroidota</taxon>
        <taxon>Bacteroidia</taxon>
        <taxon>Bacteroidales</taxon>
        <taxon>Prevotellaceae</taxon>
        <taxon>Paraprevotella</taxon>
    </lineage>
</organism>
<dbReference type="Proteomes" id="UP000823865">
    <property type="component" value="Unassembled WGS sequence"/>
</dbReference>